<dbReference type="HOGENOM" id="CLU_215705_0_0_5"/>
<dbReference type="Proteomes" id="UP000031740">
    <property type="component" value="Unassembled WGS sequence"/>
</dbReference>
<dbReference type="EMBL" id="ASIV01000004">
    <property type="protein sequence ID" value="KEG20010.1"/>
    <property type="molecule type" value="Genomic_DNA"/>
</dbReference>
<proteinExistence type="predicted"/>
<evidence type="ECO:0000313" key="2">
    <source>
        <dbReference type="Proteomes" id="UP000031740"/>
    </source>
</evidence>
<organism evidence="1 2">
    <name type="scientific">Bartonella bacilliformis Ver097</name>
    <dbReference type="NCBI Taxonomy" id="1293911"/>
    <lineage>
        <taxon>Bacteria</taxon>
        <taxon>Pseudomonadati</taxon>
        <taxon>Pseudomonadota</taxon>
        <taxon>Alphaproteobacteria</taxon>
        <taxon>Hyphomicrobiales</taxon>
        <taxon>Bartonellaceae</taxon>
        <taxon>Bartonella</taxon>
    </lineage>
</organism>
<sequence>MHHWSCDALQDKEYICLSLLFFQFFLDDKVSEQKGSVVSFKVIEADNHV</sequence>
<protein>
    <submittedName>
        <fullName evidence="1">Uncharacterized protein</fullName>
    </submittedName>
</protein>
<gene>
    <name evidence="1" type="ORF">H710_00606</name>
</gene>
<name>A0A072R2K4_BARBA</name>
<reference evidence="1 2" key="1">
    <citation type="submission" date="2013-04" db="EMBL/GenBank/DDBJ databases">
        <title>The Genome Sequence of Bartonella bacilliformis Ver097.</title>
        <authorList>
            <consortium name="The Broad Institute Genomics Platform"/>
            <consortium name="The Broad Institute Genome Sequencing Center for Infectious Disease"/>
            <person name="Feldgarden M."/>
            <person name="Kirby J."/>
            <person name="Birtles R."/>
            <person name="Dasch G."/>
            <person name="Hendrix L."/>
            <person name="Koehler J."/>
            <person name="Walker B."/>
            <person name="Young S.K."/>
            <person name="Zeng Q."/>
            <person name="Gargeya S."/>
            <person name="Fitzgerald M."/>
            <person name="Haas B."/>
            <person name="Abouelleil A."/>
            <person name="Allen A.W."/>
            <person name="Alvarado L."/>
            <person name="Arachchi H.M."/>
            <person name="Berlin A.M."/>
            <person name="Chapman S.B."/>
            <person name="Gainer-Dewar J."/>
            <person name="Goldberg J."/>
            <person name="Griggs A."/>
            <person name="Gujja S."/>
            <person name="Hansen M."/>
            <person name="Howarth C."/>
            <person name="Imamovic A."/>
            <person name="Ireland A."/>
            <person name="Larimer J."/>
            <person name="McCowan C."/>
            <person name="Murphy C."/>
            <person name="Pearson M."/>
            <person name="Poon T.W."/>
            <person name="Priest M."/>
            <person name="Roberts A."/>
            <person name="Saif S."/>
            <person name="Shea T."/>
            <person name="Sisk P."/>
            <person name="Sykes S."/>
            <person name="Wortman J."/>
            <person name="Nusbaum C."/>
            <person name="Birren B."/>
        </authorList>
    </citation>
    <scope>NUCLEOTIDE SEQUENCE [LARGE SCALE GENOMIC DNA]</scope>
    <source>
        <strain evidence="1 2">Ver097</strain>
    </source>
</reference>
<comment type="caution">
    <text evidence="1">The sequence shown here is derived from an EMBL/GenBank/DDBJ whole genome shotgun (WGS) entry which is preliminary data.</text>
</comment>
<dbReference type="PATRIC" id="fig|1293911.3.peg.642"/>
<dbReference type="AlphaFoldDB" id="A0A072R2K4"/>
<evidence type="ECO:0000313" key="1">
    <source>
        <dbReference type="EMBL" id="KEG20010.1"/>
    </source>
</evidence>
<accession>A0A072R2K4</accession>